<feature type="transmembrane region" description="Helical" evidence="1">
    <location>
        <begin position="48"/>
        <end position="66"/>
    </location>
</feature>
<dbReference type="RefSeq" id="WP_070248853.1">
    <property type="nucleotide sequence ID" value="NZ_LROM01000087.1"/>
</dbReference>
<feature type="transmembrane region" description="Helical" evidence="1">
    <location>
        <begin position="177"/>
        <end position="194"/>
    </location>
</feature>
<evidence type="ECO:0000256" key="1">
    <source>
        <dbReference type="SAM" id="Phobius"/>
    </source>
</evidence>
<dbReference type="EMBL" id="LROM01000087">
    <property type="protein sequence ID" value="OEZ99663.1"/>
    <property type="molecule type" value="Genomic_DNA"/>
</dbReference>
<feature type="transmembrane region" description="Helical" evidence="1">
    <location>
        <begin position="7"/>
        <end position="28"/>
    </location>
</feature>
<comment type="caution">
    <text evidence="2">The sequence shown here is derived from an EMBL/GenBank/DDBJ whole genome shotgun (WGS) entry which is preliminary data.</text>
</comment>
<name>A0A1E7WKV1_9BURK</name>
<organism evidence="2 3">
    <name type="scientific">Duganella phyllosphaerae</name>
    <dbReference type="NCBI Taxonomy" id="762836"/>
    <lineage>
        <taxon>Bacteria</taxon>
        <taxon>Pseudomonadati</taxon>
        <taxon>Pseudomonadota</taxon>
        <taxon>Betaproteobacteria</taxon>
        <taxon>Burkholderiales</taxon>
        <taxon>Oxalobacteraceae</taxon>
        <taxon>Telluria group</taxon>
        <taxon>Duganella</taxon>
    </lineage>
</organism>
<feature type="transmembrane region" description="Helical" evidence="1">
    <location>
        <begin position="243"/>
        <end position="269"/>
    </location>
</feature>
<dbReference type="Proteomes" id="UP000175989">
    <property type="component" value="Unassembled WGS sequence"/>
</dbReference>
<evidence type="ECO:0000313" key="3">
    <source>
        <dbReference type="Proteomes" id="UP000175989"/>
    </source>
</evidence>
<keyword evidence="1" id="KW-1133">Transmembrane helix</keyword>
<dbReference type="PATRIC" id="fig|762836.4.peg.2788"/>
<feature type="transmembrane region" description="Helical" evidence="1">
    <location>
        <begin position="137"/>
        <end position="156"/>
    </location>
</feature>
<keyword evidence="1" id="KW-0812">Transmembrane</keyword>
<keyword evidence="1" id="KW-0472">Membrane</keyword>
<protein>
    <submittedName>
        <fullName evidence="2">Uncharacterized protein</fullName>
    </submittedName>
</protein>
<accession>A0A1E7WKV1</accession>
<feature type="transmembrane region" description="Helical" evidence="1">
    <location>
        <begin position="206"/>
        <end position="222"/>
    </location>
</feature>
<feature type="transmembrane region" description="Helical" evidence="1">
    <location>
        <begin position="75"/>
        <end position="94"/>
    </location>
</feature>
<dbReference type="OrthoDB" id="7067875at2"/>
<gene>
    <name evidence="2" type="ORF">DUPY_27080</name>
</gene>
<reference evidence="3" key="1">
    <citation type="journal article" date="2016" name="Front. Microbiol.">
        <title>Molecular Keys to the Janthinobacterium and Duganella spp. Interaction with the Plant Pathogen Fusarium graminearum.</title>
        <authorList>
            <person name="Haack F.S."/>
            <person name="Poehlein A."/>
            <person name="Kroger C."/>
            <person name="Voigt C.A."/>
            <person name="Piepenbring M."/>
            <person name="Bode H.B."/>
            <person name="Daniel R."/>
            <person name="Schafer W."/>
            <person name="Streit W.R."/>
        </authorList>
    </citation>
    <scope>NUCLEOTIDE SEQUENCE [LARGE SCALE GENOMIC DNA]</scope>
    <source>
        <strain evidence="3">T54</strain>
    </source>
</reference>
<sequence>MVNNKWYGHPVIVVGMLINVFVMILALVWANDPPALWRLVVEDGIVEWMQFLCFALLAGLLGFLAVEQWQRTPKVNLQLLALVGLTALVALAALEEISWFQRILNIASPEFFLENNKQAETNIHNLAMGSGSLHKVLLLKIIAVVGLTHNIILPIVARKRPGVQRWVESMGLYLPPLWPSVIYIVLVAISHLTIDHPRKGELGEMFGAVHYLVTVFAAYYLGANYGRPAVFQDQPDARRVSTLFCMLLVFLLMTGWMLSAGAGAGAYIATHPGFGAE</sequence>
<dbReference type="AlphaFoldDB" id="A0A1E7WKV1"/>
<keyword evidence="3" id="KW-1185">Reference proteome</keyword>
<proteinExistence type="predicted"/>
<evidence type="ECO:0000313" key="2">
    <source>
        <dbReference type="EMBL" id="OEZ99663.1"/>
    </source>
</evidence>